<feature type="active site" description="Nucleophile" evidence="2 3">
    <location>
        <position position="176"/>
    </location>
</feature>
<comment type="pathway">
    <text evidence="2">Amino-acid biosynthesis; L-methionine biosynthesis via de novo pathway; O-acetyl-L-homoserine from L-homoserine: step 1/1.</text>
</comment>
<feature type="active site" evidence="2 3">
    <location>
        <position position="331"/>
    </location>
</feature>
<dbReference type="GO" id="GO:0004414">
    <property type="term" value="F:homoserine O-acetyltransferase activity"/>
    <property type="evidence" value="ECO:0007669"/>
    <property type="project" value="UniProtKB-UniRule"/>
</dbReference>
<dbReference type="AlphaFoldDB" id="A0A4R1Q2D4"/>
<feature type="domain" description="AB hydrolase-1" evidence="4">
    <location>
        <begin position="72"/>
        <end position="367"/>
    </location>
</feature>
<dbReference type="InterPro" id="IPR029058">
    <property type="entry name" value="AB_hydrolase_fold"/>
</dbReference>
<gene>
    <name evidence="2" type="primary">metXA</name>
    <name evidence="5" type="ORF">EV210_103122</name>
</gene>
<dbReference type="InterPro" id="IPR000073">
    <property type="entry name" value="AB_hydrolase_1"/>
</dbReference>
<dbReference type="HAMAP" id="MF_00296">
    <property type="entry name" value="MetX_acyltransf"/>
    <property type="match status" value="1"/>
</dbReference>
<feature type="binding site" evidence="2">
    <location>
        <position position="245"/>
    </location>
    <ligand>
        <name>substrate</name>
    </ligand>
</feature>
<sequence length="414" mass="45820">MVFLNPFPRKGVLLLVIASMQVRGEDMRRRKHMKVITVADKEQPLLLDCGMMLPEIQAAYETYGKLSPARDNVVLVVHALTGDSHPAAHDRDDEIGWWEPLVGPGCPIDTNIFYVICSNVLGGCQGTTGPASINPDTGHPYGACFPQITIRDMVRVQKRLLDKLGIERLVLVIGGSMGGMQALEWAVTYPDMMDGAAVIAAPGHTTPQAIAYNVVGRRAVMLDPAWQEGNYYGSQGPAEGLAIARALGMITYQSDASMTEKFGRKRRNDQFEIENYLDYQGGSLVKRFDANAYLYLLKALDLHDVSRGYASYQAALRRVKARVLVIGVSSDILYPPYQQQQLVKELKAAGVRAEYSEIESCHGHDGFLIDFPVLRPMVDRFIRSILPTPALLTRHSLFRPADLAYLGARLVTEI</sequence>
<dbReference type="Proteomes" id="UP000295063">
    <property type="component" value="Unassembled WGS sequence"/>
</dbReference>
<dbReference type="InterPro" id="IPR008220">
    <property type="entry name" value="HAT_MetX-like"/>
</dbReference>
<comment type="similarity">
    <text evidence="2">Belongs to the AB hydrolase superfamily. MetX family.</text>
</comment>
<dbReference type="PANTHER" id="PTHR32268:SF11">
    <property type="entry name" value="HOMOSERINE O-ACETYLTRANSFERASE"/>
    <property type="match status" value="1"/>
</dbReference>
<keyword evidence="6" id="KW-1185">Reference proteome</keyword>
<evidence type="ECO:0000259" key="4">
    <source>
        <dbReference type="Pfam" id="PF00561"/>
    </source>
</evidence>
<comment type="catalytic activity">
    <reaction evidence="2">
        <text>L-homoserine + acetyl-CoA = O-acetyl-L-homoserine + CoA</text>
        <dbReference type="Rhea" id="RHEA:13701"/>
        <dbReference type="ChEBI" id="CHEBI:57287"/>
        <dbReference type="ChEBI" id="CHEBI:57288"/>
        <dbReference type="ChEBI" id="CHEBI:57476"/>
        <dbReference type="ChEBI" id="CHEBI:57716"/>
        <dbReference type="EC" id="2.3.1.31"/>
    </reaction>
</comment>
<keyword evidence="2" id="KW-0028">Amino-acid biosynthesis</keyword>
<evidence type="ECO:0000256" key="2">
    <source>
        <dbReference type="HAMAP-Rule" id="MF_00296"/>
    </source>
</evidence>
<accession>A0A4R1Q2D4</accession>
<dbReference type="NCBIfam" id="TIGR01392">
    <property type="entry name" value="homoserO_Ac_trn"/>
    <property type="match status" value="1"/>
</dbReference>
<reference evidence="5 6" key="1">
    <citation type="submission" date="2019-03" db="EMBL/GenBank/DDBJ databases">
        <title>Genomic Encyclopedia of Type Strains, Phase IV (KMG-IV): sequencing the most valuable type-strain genomes for metagenomic binning, comparative biology and taxonomic classification.</title>
        <authorList>
            <person name="Goeker M."/>
        </authorList>
    </citation>
    <scope>NUCLEOTIDE SEQUENCE [LARGE SCALE GENOMIC DNA]</scope>
    <source>
        <strain evidence="5 6">DSM 15969</strain>
    </source>
</reference>
<comment type="function">
    <text evidence="2">Transfers an acetyl group from acetyl-CoA to L-homoserine, forming acetyl-L-homoserine.</text>
</comment>
<comment type="subcellular location">
    <subcellularLocation>
        <location evidence="2">Cytoplasm</location>
    </subcellularLocation>
</comment>
<protein>
    <recommendedName>
        <fullName evidence="2">Homoserine O-acetyltransferase</fullName>
        <shortName evidence="2">HAT</shortName>
        <ecNumber evidence="2">2.3.1.31</ecNumber>
    </recommendedName>
    <alternativeName>
        <fullName evidence="2">Homoserine transacetylase</fullName>
        <shortName evidence="2">HTA</shortName>
    </alternativeName>
</protein>
<keyword evidence="2" id="KW-0012">Acyltransferase</keyword>
<comment type="subunit">
    <text evidence="2">Homodimer.</text>
</comment>
<dbReference type="Gene3D" id="1.10.1740.110">
    <property type="match status" value="1"/>
</dbReference>
<feature type="binding site" evidence="2">
    <location>
        <position position="365"/>
    </location>
    <ligand>
        <name>substrate</name>
    </ligand>
</feature>
<dbReference type="PANTHER" id="PTHR32268">
    <property type="entry name" value="HOMOSERINE O-ACETYLTRANSFERASE"/>
    <property type="match status" value="1"/>
</dbReference>
<proteinExistence type="inferred from homology"/>
<dbReference type="EC" id="2.3.1.31" evidence="2"/>
<evidence type="ECO:0000313" key="5">
    <source>
        <dbReference type="EMBL" id="TCL38648.1"/>
    </source>
</evidence>
<organism evidence="5 6">
    <name type="scientific">Anaerospora hongkongensis</name>
    <dbReference type="NCBI Taxonomy" id="244830"/>
    <lineage>
        <taxon>Bacteria</taxon>
        <taxon>Bacillati</taxon>
        <taxon>Bacillota</taxon>
        <taxon>Negativicutes</taxon>
        <taxon>Selenomonadales</taxon>
        <taxon>Sporomusaceae</taxon>
        <taxon>Anaerospora</taxon>
    </lineage>
</organism>
<dbReference type="UniPathway" id="UPA00051">
    <property type="reaction ID" value="UER00074"/>
</dbReference>
<name>A0A4R1Q2D4_9FIRM</name>
<dbReference type="NCBIfam" id="NF001209">
    <property type="entry name" value="PRK00175.1"/>
    <property type="match status" value="1"/>
</dbReference>
<feature type="active site" evidence="2 3">
    <location>
        <position position="364"/>
    </location>
</feature>
<keyword evidence="2" id="KW-0486">Methionine biosynthesis</keyword>
<evidence type="ECO:0000256" key="1">
    <source>
        <dbReference type="ARBA" id="ARBA00022679"/>
    </source>
</evidence>
<dbReference type="GO" id="GO:0009086">
    <property type="term" value="P:methionine biosynthetic process"/>
    <property type="evidence" value="ECO:0007669"/>
    <property type="project" value="UniProtKB-UniRule"/>
</dbReference>
<dbReference type="GO" id="GO:0009092">
    <property type="term" value="P:homoserine metabolic process"/>
    <property type="evidence" value="ECO:0007669"/>
    <property type="project" value="TreeGrafter"/>
</dbReference>
<evidence type="ECO:0000256" key="3">
    <source>
        <dbReference type="PIRSR" id="PIRSR000443-1"/>
    </source>
</evidence>
<keyword evidence="1 2" id="KW-0808">Transferase</keyword>
<dbReference type="EMBL" id="SLUI01000003">
    <property type="protein sequence ID" value="TCL38648.1"/>
    <property type="molecule type" value="Genomic_DNA"/>
</dbReference>
<dbReference type="GO" id="GO:0005737">
    <property type="term" value="C:cytoplasm"/>
    <property type="evidence" value="ECO:0007669"/>
    <property type="project" value="UniProtKB-SubCell"/>
</dbReference>
<evidence type="ECO:0000313" key="6">
    <source>
        <dbReference type="Proteomes" id="UP000295063"/>
    </source>
</evidence>
<comment type="caution">
    <text evidence="2">Lacks conserved residue(s) required for the propagation of feature annotation.</text>
</comment>
<dbReference type="Gene3D" id="3.40.50.1820">
    <property type="entry name" value="alpha/beta hydrolase"/>
    <property type="match status" value="1"/>
</dbReference>
<dbReference type="PIRSF" id="PIRSF000443">
    <property type="entry name" value="Homoser_Ac_trans"/>
    <property type="match status" value="1"/>
</dbReference>
<dbReference type="SUPFAM" id="SSF53474">
    <property type="entry name" value="alpha/beta-Hydrolases"/>
    <property type="match status" value="1"/>
</dbReference>
<comment type="caution">
    <text evidence="5">The sequence shown here is derived from an EMBL/GenBank/DDBJ whole genome shotgun (WGS) entry which is preliminary data.</text>
</comment>
<keyword evidence="2" id="KW-0963">Cytoplasm</keyword>
<dbReference type="Pfam" id="PF00561">
    <property type="entry name" value="Abhydrolase_1"/>
    <property type="match status" value="1"/>
</dbReference>